<evidence type="ECO:0000313" key="6">
    <source>
        <dbReference type="EMBL" id="CAA9446989.1"/>
    </source>
</evidence>
<evidence type="ECO:0000256" key="3">
    <source>
        <dbReference type="ARBA" id="ARBA00023163"/>
    </source>
</evidence>
<evidence type="ECO:0000256" key="2">
    <source>
        <dbReference type="ARBA" id="ARBA00023125"/>
    </source>
</evidence>
<reference evidence="6" key="1">
    <citation type="submission" date="2020-02" db="EMBL/GenBank/DDBJ databases">
        <authorList>
            <person name="Meier V. D."/>
        </authorList>
    </citation>
    <scope>NUCLEOTIDE SEQUENCE</scope>
    <source>
        <strain evidence="6">AVDCRST_MAG02</strain>
    </source>
</reference>
<dbReference type="Pfam" id="PF00392">
    <property type="entry name" value="GntR"/>
    <property type="match status" value="1"/>
</dbReference>
<keyword evidence="1" id="KW-0805">Transcription regulation</keyword>
<dbReference type="EMBL" id="CADCVH010000016">
    <property type="protein sequence ID" value="CAA9446989.1"/>
    <property type="molecule type" value="Genomic_DNA"/>
</dbReference>
<dbReference type="PANTHER" id="PTHR30146">
    <property type="entry name" value="LACI-RELATED TRANSCRIPTIONAL REPRESSOR"/>
    <property type="match status" value="1"/>
</dbReference>
<name>A0A6J4QPU6_9ACTN</name>
<feature type="region of interest" description="Disordered" evidence="4">
    <location>
        <begin position="364"/>
        <end position="391"/>
    </location>
</feature>
<dbReference type="InterPro" id="IPR036388">
    <property type="entry name" value="WH-like_DNA-bd_sf"/>
</dbReference>
<dbReference type="SMART" id="SM00345">
    <property type="entry name" value="HTH_GNTR"/>
    <property type="match status" value="1"/>
</dbReference>
<dbReference type="Gene3D" id="3.40.50.2300">
    <property type="match status" value="2"/>
</dbReference>
<evidence type="ECO:0000256" key="1">
    <source>
        <dbReference type="ARBA" id="ARBA00023015"/>
    </source>
</evidence>
<dbReference type="SUPFAM" id="SSF46785">
    <property type="entry name" value="Winged helix' DNA-binding domain"/>
    <property type="match status" value="1"/>
</dbReference>
<protein>
    <submittedName>
        <fullName evidence="6">Maltose operon transcriptional repressor MalR, LacI family</fullName>
    </submittedName>
</protein>
<dbReference type="Pfam" id="PF13377">
    <property type="entry name" value="Peripla_BP_3"/>
    <property type="match status" value="1"/>
</dbReference>
<dbReference type="PANTHER" id="PTHR30146:SF109">
    <property type="entry name" value="HTH-TYPE TRANSCRIPTIONAL REGULATOR GALS"/>
    <property type="match status" value="1"/>
</dbReference>
<evidence type="ECO:0000256" key="4">
    <source>
        <dbReference type="SAM" id="MobiDB-lite"/>
    </source>
</evidence>
<keyword evidence="3" id="KW-0804">Transcription</keyword>
<dbReference type="GO" id="GO:0003700">
    <property type="term" value="F:DNA-binding transcription factor activity"/>
    <property type="evidence" value="ECO:0007669"/>
    <property type="project" value="InterPro"/>
</dbReference>
<keyword evidence="2" id="KW-0238">DNA-binding</keyword>
<dbReference type="InterPro" id="IPR046335">
    <property type="entry name" value="LacI/GalR-like_sensor"/>
</dbReference>
<sequence>MGTVTRRAGGPMYQQLRQDLLGRIRRGEYSAGDLLPSESALCEQYGVSVTTARRALLELVKEGAVYRKAGVGTMVASGVRRVRLAFLSIDYKGDAWRRTPSAMGEIVAGLGEECWQRAAAFSMTGVERDGAATHLRGLVEERSVDGVLLRTADDIDEELLEILEGAGMPYVVVKRRVPDRKINCVISDDVTGARIATSHLLDLGHTRIAFVCAKAHLTLGQERLAGYRAALAERGVEFEPALVRQRPNFTTEEGYGAVRELLDVPSPPGAVFVASDTMALGAYGAVRDLGMEVPRDVSLVGYDDISPVAVLQPPLTTIRTSYYDFGRLAAELILDIIEGREVAPAQRTIEPLLIVRNSTLDAGSGTGLPASLARSARPEPDRPPTSRGGMLAGKTAVVSGSAGETITEVARFCEAEGATVAAVGGARADAFFYCFRPGPDLGAALDRALTDVRELSEGGLPLPDSIVYVVPTGLDADAPIFAAVRAGVARLLGSLAGKEGSRGMRVNAVLLAAGKPEGAARSAVFLAAEETVGGEVLVLRGTTGRPARS</sequence>
<dbReference type="Gene3D" id="1.10.10.10">
    <property type="entry name" value="Winged helix-like DNA-binding domain superfamily/Winged helix DNA-binding domain"/>
    <property type="match status" value="1"/>
</dbReference>
<gene>
    <name evidence="6" type="ORF">AVDCRST_MAG02-483</name>
</gene>
<dbReference type="InterPro" id="IPR036390">
    <property type="entry name" value="WH_DNA-bd_sf"/>
</dbReference>
<dbReference type="PROSITE" id="PS50949">
    <property type="entry name" value="HTH_GNTR"/>
    <property type="match status" value="1"/>
</dbReference>
<evidence type="ECO:0000259" key="5">
    <source>
        <dbReference type="PROSITE" id="PS50949"/>
    </source>
</evidence>
<dbReference type="InterPro" id="IPR028082">
    <property type="entry name" value="Peripla_BP_I"/>
</dbReference>
<organism evidence="6">
    <name type="scientific">uncultured Rubrobacteraceae bacterium</name>
    <dbReference type="NCBI Taxonomy" id="349277"/>
    <lineage>
        <taxon>Bacteria</taxon>
        <taxon>Bacillati</taxon>
        <taxon>Actinomycetota</taxon>
        <taxon>Rubrobacteria</taxon>
        <taxon>Rubrobacterales</taxon>
        <taxon>Rubrobacteraceae</taxon>
        <taxon>environmental samples</taxon>
    </lineage>
</organism>
<dbReference type="GO" id="GO:0000976">
    <property type="term" value="F:transcription cis-regulatory region binding"/>
    <property type="evidence" value="ECO:0007669"/>
    <property type="project" value="TreeGrafter"/>
</dbReference>
<dbReference type="CDD" id="cd06267">
    <property type="entry name" value="PBP1_LacI_sugar_binding-like"/>
    <property type="match status" value="1"/>
</dbReference>
<dbReference type="CDD" id="cd07377">
    <property type="entry name" value="WHTH_GntR"/>
    <property type="match status" value="1"/>
</dbReference>
<accession>A0A6J4QPU6</accession>
<proteinExistence type="predicted"/>
<dbReference type="InterPro" id="IPR000524">
    <property type="entry name" value="Tscrpt_reg_HTH_GntR"/>
</dbReference>
<feature type="domain" description="HTH gntR-type" evidence="5">
    <location>
        <begin position="10"/>
        <end position="78"/>
    </location>
</feature>
<dbReference type="SUPFAM" id="SSF53822">
    <property type="entry name" value="Periplasmic binding protein-like I"/>
    <property type="match status" value="1"/>
</dbReference>
<dbReference type="AlphaFoldDB" id="A0A6J4QPU6"/>